<proteinExistence type="inferred from homology"/>
<sequence length="775" mass="85255">MADAAAALARLIAACDDPGAVAETLRAGGRRVVRVLGQDAPYALIRASGLTPVRMVPRPGATPQADALVGGGVLSQRGRSLLQQIAADTSGDPLVFTHADSDLPQLFATIRDLIRNGEMQDRPIHMLDLAHLPRASSRTYNRARLDQLDAWLERIGGRRGIDGLADRAAIERVRPALLDGLTGIARIAAIGAACALEPERWTTLVDAVRRDDMAAGTTVFVIGSPQYSTARQRDLTARGLVAVGDDQDWGDPFVDRWADSPATFDALADPARLSPRMLLRAPDRLAQVVARMRALDVRHAIIVESAGDEAAAWDAGYFARELAAQGFTVERVGTAPPAVALPATSRPAPPPSGRRSRKSLASLASFGTYQREWFQQVRAEVAAGAPLAVVNANSPQEVLRAMGVPFVVNQWWASIAAAKQQSGRYFALLAEHGYPSDTEAYSAQGIAAAFDTDASQAPWGGLPRPSFVQAVLGTDATPRIFDHWARETGADLFLFERSVESRIDFPIDWWDSLQDRWDTTLEPERIDLMVAELRALIERIEAVSDRRFDPERFVEILDLVNEQEDYYRRTRDLIARAHPAPVSISDTMPATMVPQWHRGTMWARDAAKAFHDEVAARHTAGEAACPNERLRLMWVGRGMWSDMGFYQRWEESHGAVFVWSMYLALAADGYIRRSAPGQDPMRALAARFVTMGDELRMPTWAGAWHVREAESHAVDGAIALSDADPFVLRALRRAGVPVLALDLDNYNREASDAAEIDRRIEDFLDGDVTRYRARR</sequence>
<evidence type="ECO:0000313" key="7">
    <source>
        <dbReference type="Proteomes" id="UP001597283"/>
    </source>
</evidence>
<evidence type="ECO:0000256" key="4">
    <source>
        <dbReference type="ARBA" id="ARBA00023014"/>
    </source>
</evidence>
<evidence type="ECO:0000256" key="2">
    <source>
        <dbReference type="ARBA" id="ARBA00022723"/>
    </source>
</evidence>
<protein>
    <submittedName>
        <fullName evidence="6">2-hydroxyacyl-CoA dehydratase</fullName>
    </submittedName>
</protein>
<dbReference type="Proteomes" id="UP001597283">
    <property type="component" value="Unassembled WGS sequence"/>
</dbReference>
<dbReference type="Gene3D" id="3.40.50.11900">
    <property type="match status" value="1"/>
</dbReference>
<keyword evidence="2" id="KW-0479">Metal-binding</keyword>
<comment type="caution">
    <text evidence="6">The sequence shown here is derived from an EMBL/GenBank/DDBJ whole genome shotgun (WGS) entry which is preliminary data.</text>
</comment>
<dbReference type="PANTHER" id="PTHR30548">
    <property type="entry name" value="2-HYDROXYGLUTARYL-COA DEHYDRATASE, D-COMPONENT-RELATED"/>
    <property type="match status" value="1"/>
</dbReference>
<keyword evidence="3" id="KW-0408">Iron</keyword>
<keyword evidence="7" id="KW-1185">Reference proteome</keyword>
<gene>
    <name evidence="6" type="ORF">ACFSC3_09885</name>
</gene>
<reference evidence="7" key="1">
    <citation type="journal article" date="2019" name="Int. J. Syst. Evol. Microbiol.">
        <title>The Global Catalogue of Microorganisms (GCM) 10K type strain sequencing project: providing services to taxonomists for standard genome sequencing and annotation.</title>
        <authorList>
            <consortium name="The Broad Institute Genomics Platform"/>
            <consortium name="The Broad Institute Genome Sequencing Center for Infectious Disease"/>
            <person name="Wu L."/>
            <person name="Ma J."/>
        </authorList>
    </citation>
    <scope>NUCLEOTIDE SEQUENCE [LARGE SCALE GENOMIC DNA]</scope>
    <source>
        <strain evidence="7">Q85</strain>
    </source>
</reference>
<feature type="region of interest" description="Disordered" evidence="5">
    <location>
        <begin position="338"/>
        <end position="357"/>
    </location>
</feature>
<name>A0ABW4NEE8_9SPHN</name>
<evidence type="ECO:0000256" key="1">
    <source>
        <dbReference type="ARBA" id="ARBA00005806"/>
    </source>
</evidence>
<comment type="similarity">
    <text evidence="1">Belongs to the FldB/FldC dehydratase alpha/beta subunit family.</text>
</comment>
<accession>A0ABW4NEE8</accession>
<evidence type="ECO:0000256" key="3">
    <source>
        <dbReference type="ARBA" id="ARBA00023004"/>
    </source>
</evidence>
<dbReference type="RefSeq" id="WP_380940244.1">
    <property type="nucleotide sequence ID" value="NZ_JBHUFC010000003.1"/>
</dbReference>
<dbReference type="PANTHER" id="PTHR30548:SF4">
    <property type="entry name" value="SUBUNIT OF OXYGEN-SENSITIVE 2-HYDROXYISOCAPROYL-COA DEHYDRATASE"/>
    <property type="match status" value="1"/>
</dbReference>
<organism evidence="6 7">
    <name type="scientific">Sphingomonas floccifaciens</name>
    <dbReference type="NCBI Taxonomy" id="1844115"/>
    <lineage>
        <taxon>Bacteria</taxon>
        <taxon>Pseudomonadati</taxon>
        <taxon>Pseudomonadota</taxon>
        <taxon>Alphaproteobacteria</taxon>
        <taxon>Sphingomonadales</taxon>
        <taxon>Sphingomonadaceae</taxon>
        <taxon>Sphingomonas</taxon>
    </lineage>
</organism>
<evidence type="ECO:0000313" key="6">
    <source>
        <dbReference type="EMBL" id="MFD1787884.1"/>
    </source>
</evidence>
<dbReference type="Gene3D" id="3.40.50.11890">
    <property type="match status" value="1"/>
</dbReference>
<evidence type="ECO:0000256" key="5">
    <source>
        <dbReference type="SAM" id="MobiDB-lite"/>
    </source>
</evidence>
<keyword evidence="4" id="KW-0411">Iron-sulfur</keyword>
<dbReference type="InterPro" id="IPR010327">
    <property type="entry name" value="FldB/FldC_alpha/beta"/>
</dbReference>
<dbReference type="Pfam" id="PF06050">
    <property type="entry name" value="HGD-D"/>
    <property type="match status" value="1"/>
</dbReference>
<dbReference type="EMBL" id="JBHUFC010000003">
    <property type="protein sequence ID" value="MFD1787884.1"/>
    <property type="molecule type" value="Genomic_DNA"/>
</dbReference>